<evidence type="ECO:0000256" key="11">
    <source>
        <dbReference type="ARBA" id="ARBA00023136"/>
    </source>
</evidence>
<protein>
    <recommendedName>
        <fullName evidence="5">Vezatin</fullName>
    </recommendedName>
</protein>
<dbReference type="EMBL" id="JAUKUA010000001">
    <property type="protein sequence ID" value="KAK0731843.1"/>
    <property type="molecule type" value="Genomic_DNA"/>
</dbReference>
<dbReference type="AlphaFoldDB" id="A0AA40BDC4"/>
<dbReference type="GO" id="GO:0098609">
    <property type="term" value="P:cell-cell adhesion"/>
    <property type="evidence" value="ECO:0007669"/>
    <property type="project" value="InterPro"/>
</dbReference>
<dbReference type="PANTHER" id="PTHR15989:SF5">
    <property type="entry name" value="VEZATIN"/>
    <property type="match status" value="1"/>
</dbReference>
<comment type="subcellular location">
    <subcellularLocation>
        <location evidence="2">Cell junction</location>
        <location evidence="2">Adherens junction</location>
    </subcellularLocation>
    <subcellularLocation>
        <location evidence="3">Cell membrane</location>
        <topology evidence="3">Multi-pass membrane protein</topology>
    </subcellularLocation>
    <subcellularLocation>
        <location evidence="1">Nucleus</location>
    </subcellularLocation>
</comment>
<evidence type="ECO:0000256" key="7">
    <source>
        <dbReference type="ARBA" id="ARBA00022692"/>
    </source>
</evidence>
<comment type="caution">
    <text evidence="17">The sequence shown here is derived from an EMBL/GenBank/DDBJ whole genome shotgun (WGS) entry which is preliminary data.</text>
</comment>
<sequence>METVIHDHTPLADYLKGSSHVPFFLAAQRVHVECPPRTLSVVPLDPRLLSNSGEEQHENWGTPSVSDTHDESPPPSPSFAPVGLPMVRKRFRSKIPDPLRLDIPRMRINRLSSLHNSYSKAVASRIDRADNRKFIEQFRYTIVASQLLSGHSIAGQHHYYNRSKEETAAPGHNAIVPTSTGLAATAAGALLVAWIMSWVYYGGYSHLTKKRVVFAALLLVAGGFSSHVYIRQQWLRYLREQAMAEVSTLIAKAQDFDSASSAAISLIQEVELVSRGYRISTPLPPITRMEDKSQTRRCSRLRKVLKGRFSEIIQSYLQVLSVIKGFSEQLDLEKYHDIYDISDLDISDAMQGFGETEFEDMESLRVLKIAAARFHTIRKLLLCGLLAFEATGDNTDFLRWSTAVEGLRTLNSVTGNCFERIRFILSEEETFPIAQEAKMPMTPGRERRRSQFRKLNSLSTGIRGLQAKLALLREESERTLNEAEDVSELGANLMSQYESIGQDLKTLQQAWDEGRAALASGIDRNEKRLSSLSTLMSPTISLSGLTTVDEGGAMEAFKALTGESPPSSTFGSAKGDTDEAEVFEAVAMPRPRSLLTREERLIKMREEREKREVVRESAEASRGMLRELEMVINLRPKGSNTTTARPASGRISI</sequence>
<evidence type="ECO:0000256" key="8">
    <source>
        <dbReference type="ARBA" id="ARBA00022949"/>
    </source>
</evidence>
<evidence type="ECO:0000256" key="6">
    <source>
        <dbReference type="ARBA" id="ARBA00022475"/>
    </source>
</evidence>
<keyword evidence="11 15" id="KW-0472">Membrane</keyword>
<feature type="transmembrane region" description="Helical" evidence="15">
    <location>
        <begin position="181"/>
        <end position="200"/>
    </location>
</feature>
<evidence type="ECO:0000256" key="3">
    <source>
        <dbReference type="ARBA" id="ARBA00004651"/>
    </source>
</evidence>
<organism evidence="17 18">
    <name type="scientific">Lasiosphaeris hirsuta</name>
    <dbReference type="NCBI Taxonomy" id="260670"/>
    <lineage>
        <taxon>Eukaryota</taxon>
        <taxon>Fungi</taxon>
        <taxon>Dikarya</taxon>
        <taxon>Ascomycota</taxon>
        <taxon>Pezizomycotina</taxon>
        <taxon>Sordariomycetes</taxon>
        <taxon>Sordariomycetidae</taxon>
        <taxon>Sordariales</taxon>
        <taxon>Lasiosphaeriaceae</taxon>
        <taxon>Lasiosphaeris</taxon>
    </lineage>
</organism>
<evidence type="ECO:0000313" key="17">
    <source>
        <dbReference type="EMBL" id="KAK0731843.1"/>
    </source>
</evidence>
<evidence type="ECO:0000256" key="15">
    <source>
        <dbReference type="SAM" id="Phobius"/>
    </source>
</evidence>
<keyword evidence="18" id="KW-1185">Reference proteome</keyword>
<keyword evidence="8" id="KW-0965">Cell junction</keyword>
<name>A0AA40BDC4_9PEZI</name>
<evidence type="ECO:0000256" key="9">
    <source>
        <dbReference type="ARBA" id="ARBA00022989"/>
    </source>
</evidence>
<feature type="coiled-coil region" evidence="13">
    <location>
        <begin position="455"/>
        <end position="489"/>
    </location>
</feature>
<dbReference type="InterPro" id="IPR026858">
    <property type="entry name" value="Vezatin"/>
</dbReference>
<comment type="similarity">
    <text evidence="4">Belongs to the vezatin family.</text>
</comment>
<dbReference type="PANTHER" id="PTHR15989">
    <property type="entry name" value="VEZATIN"/>
    <property type="match status" value="1"/>
</dbReference>
<feature type="compositionally biased region" description="Polar residues" evidence="14">
    <location>
        <begin position="50"/>
        <end position="66"/>
    </location>
</feature>
<evidence type="ECO:0000313" key="18">
    <source>
        <dbReference type="Proteomes" id="UP001172102"/>
    </source>
</evidence>
<evidence type="ECO:0000256" key="4">
    <source>
        <dbReference type="ARBA" id="ARBA00007245"/>
    </source>
</evidence>
<dbReference type="Pfam" id="PF12632">
    <property type="entry name" value="Vezatin"/>
    <property type="match status" value="1"/>
</dbReference>
<dbReference type="GO" id="GO:0005634">
    <property type="term" value="C:nucleus"/>
    <property type="evidence" value="ECO:0007669"/>
    <property type="project" value="UniProtKB-SubCell"/>
</dbReference>
<evidence type="ECO:0000256" key="10">
    <source>
        <dbReference type="ARBA" id="ARBA00023054"/>
    </source>
</evidence>
<keyword evidence="12" id="KW-0539">Nucleus</keyword>
<feature type="transmembrane region" description="Helical" evidence="15">
    <location>
        <begin position="212"/>
        <end position="230"/>
    </location>
</feature>
<keyword evidence="9 15" id="KW-1133">Transmembrane helix</keyword>
<keyword evidence="6" id="KW-1003">Cell membrane</keyword>
<proteinExistence type="inferred from homology"/>
<evidence type="ECO:0000256" key="13">
    <source>
        <dbReference type="SAM" id="Coils"/>
    </source>
</evidence>
<dbReference type="GO" id="GO:0005886">
    <property type="term" value="C:plasma membrane"/>
    <property type="evidence" value="ECO:0007669"/>
    <property type="project" value="UniProtKB-SubCell"/>
</dbReference>
<dbReference type="GO" id="GO:0017022">
    <property type="term" value="F:myosin binding"/>
    <property type="evidence" value="ECO:0007669"/>
    <property type="project" value="InterPro"/>
</dbReference>
<reference evidence="17" key="1">
    <citation type="submission" date="2023-06" db="EMBL/GenBank/DDBJ databases">
        <title>Genome-scale phylogeny and comparative genomics of the fungal order Sordariales.</title>
        <authorList>
            <consortium name="Lawrence Berkeley National Laboratory"/>
            <person name="Hensen N."/>
            <person name="Bonometti L."/>
            <person name="Westerberg I."/>
            <person name="Brannstrom I.O."/>
            <person name="Guillou S."/>
            <person name="Cros-Aarteil S."/>
            <person name="Calhoun S."/>
            <person name="Haridas S."/>
            <person name="Kuo A."/>
            <person name="Mondo S."/>
            <person name="Pangilinan J."/>
            <person name="Riley R."/>
            <person name="Labutti K."/>
            <person name="Andreopoulos B."/>
            <person name="Lipzen A."/>
            <person name="Chen C."/>
            <person name="Yanf M."/>
            <person name="Daum C."/>
            <person name="Ng V."/>
            <person name="Clum A."/>
            <person name="Steindorff A."/>
            <person name="Ohm R."/>
            <person name="Martin F."/>
            <person name="Silar P."/>
            <person name="Natvig D."/>
            <person name="Lalanne C."/>
            <person name="Gautier V."/>
            <person name="Ament-Velasquez S.L."/>
            <person name="Kruys A."/>
            <person name="Hutchinson M.I."/>
            <person name="Powell A.J."/>
            <person name="Barry K."/>
            <person name="Miller A.N."/>
            <person name="Grigoriev I.V."/>
            <person name="Debuchy R."/>
            <person name="Gladieux P."/>
            <person name="Thoren M.H."/>
            <person name="Johannesson H."/>
        </authorList>
    </citation>
    <scope>NUCLEOTIDE SEQUENCE</scope>
    <source>
        <strain evidence="17">SMH4607-1</strain>
    </source>
</reference>
<evidence type="ECO:0000256" key="1">
    <source>
        <dbReference type="ARBA" id="ARBA00004123"/>
    </source>
</evidence>
<accession>A0AA40BDC4</accession>
<evidence type="ECO:0000256" key="2">
    <source>
        <dbReference type="ARBA" id="ARBA00004536"/>
    </source>
</evidence>
<feature type="region of interest" description="Disordered" evidence="14">
    <location>
        <begin position="50"/>
        <end position="83"/>
    </location>
</feature>
<evidence type="ECO:0000256" key="12">
    <source>
        <dbReference type="ARBA" id="ARBA00023242"/>
    </source>
</evidence>
<evidence type="ECO:0000256" key="5">
    <source>
        <dbReference type="ARBA" id="ARBA00018125"/>
    </source>
</evidence>
<evidence type="ECO:0000256" key="14">
    <source>
        <dbReference type="SAM" id="MobiDB-lite"/>
    </source>
</evidence>
<dbReference type="Proteomes" id="UP001172102">
    <property type="component" value="Unassembled WGS sequence"/>
</dbReference>
<keyword evidence="10 13" id="KW-0175">Coiled coil</keyword>
<keyword evidence="7 15" id="KW-0812">Transmembrane</keyword>
<gene>
    <name evidence="17" type="ORF">B0H67DRAFT_474470</name>
</gene>
<feature type="domain" description="Myosin-binding" evidence="16">
    <location>
        <begin position="190"/>
        <end position="469"/>
    </location>
</feature>
<evidence type="ECO:0000259" key="16">
    <source>
        <dbReference type="Pfam" id="PF12632"/>
    </source>
</evidence>
<dbReference type="InterPro" id="IPR026859">
    <property type="entry name" value="Myosin-bd"/>
</dbReference>